<proteinExistence type="predicted"/>
<feature type="domain" description="Histidine kinase" evidence="13">
    <location>
        <begin position="282"/>
        <end position="500"/>
    </location>
</feature>
<dbReference type="SMART" id="SM00387">
    <property type="entry name" value="HATPase_c"/>
    <property type="match status" value="1"/>
</dbReference>
<keyword evidence="5 12" id="KW-0597">Phosphoprotein</keyword>
<dbReference type="InterPro" id="IPR004358">
    <property type="entry name" value="Sig_transdc_His_kin-like_C"/>
</dbReference>
<dbReference type="InterPro" id="IPR001789">
    <property type="entry name" value="Sig_transdc_resp-reg_receiver"/>
</dbReference>
<evidence type="ECO:0000313" key="15">
    <source>
        <dbReference type="EMBL" id="OGG96428.1"/>
    </source>
</evidence>
<sequence>MKVLIVDDSPSMRKVLKREFNSETWEIIEARDGAEALVLYRQHLPDLITMDVDMPNLNGFEATARIRGVSLSDENYDDLKTPIVFITSNDTLLGRQKGFDSGATDFLTKPFIKGELANLVTHLTGKDAKPRFKGLTAVVADDDKTTRAILERMLSAEGIHCIMAVNGWEAYEIIKGEPENIDILLTDFLMPLMDGLELCHKVRELGMVRLPIICLSAVPERDYVVQMFKAGVNDYIVKPFTKEELFARCRVHLEARQFSKQLEDQVVELKKLNKIKDKMLAITSHDLRSPLSGILACAEMLNESEGLQPEEKGWVRSISNSGNFLLELLNDLLAMGKIQTEETLDMEPVWLNRILEQAIITAQHLAQPKRIDLEFENLSQTDVYINGDFNSLTRVINNLVSNAIKFTNREGWVRLRMHAQNGKEVKISVIDNGIGIEPKHLDQLFEPYTRFSRPGTAGEPSIGLGLSIVKALVERHQGRIEVISTPGQGTEFIIVLPSGLD</sequence>
<evidence type="ECO:0000256" key="1">
    <source>
        <dbReference type="ARBA" id="ARBA00000085"/>
    </source>
</evidence>
<evidence type="ECO:0000256" key="8">
    <source>
        <dbReference type="ARBA" id="ARBA00022777"/>
    </source>
</evidence>
<keyword evidence="10" id="KW-0902">Two-component regulatory system</keyword>
<dbReference type="PANTHER" id="PTHR43047">
    <property type="entry name" value="TWO-COMPONENT HISTIDINE PROTEIN KINASE"/>
    <property type="match status" value="1"/>
</dbReference>
<dbReference type="PROSITE" id="PS50110">
    <property type="entry name" value="RESPONSE_REGULATORY"/>
    <property type="match status" value="2"/>
</dbReference>
<dbReference type="SUPFAM" id="SSF55874">
    <property type="entry name" value="ATPase domain of HSP90 chaperone/DNA topoisomerase II/histidine kinase"/>
    <property type="match status" value="1"/>
</dbReference>
<evidence type="ECO:0000259" key="13">
    <source>
        <dbReference type="PROSITE" id="PS50109"/>
    </source>
</evidence>
<dbReference type="GO" id="GO:0009927">
    <property type="term" value="F:histidine phosphotransfer kinase activity"/>
    <property type="evidence" value="ECO:0007669"/>
    <property type="project" value="TreeGrafter"/>
</dbReference>
<dbReference type="InterPro" id="IPR036890">
    <property type="entry name" value="HATPase_C_sf"/>
</dbReference>
<dbReference type="SMART" id="SM00388">
    <property type="entry name" value="HisKA"/>
    <property type="match status" value="1"/>
</dbReference>
<evidence type="ECO:0000256" key="9">
    <source>
        <dbReference type="ARBA" id="ARBA00022840"/>
    </source>
</evidence>
<evidence type="ECO:0000256" key="3">
    <source>
        <dbReference type="ARBA" id="ARBA00012438"/>
    </source>
</evidence>
<evidence type="ECO:0000256" key="2">
    <source>
        <dbReference type="ARBA" id="ARBA00004236"/>
    </source>
</evidence>
<dbReference type="CDD" id="cd00082">
    <property type="entry name" value="HisKA"/>
    <property type="match status" value="1"/>
</dbReference>
<dbReference type="PRINTS" id="PR00344">
    <property type="entry name" value="BCTRLSENSOR"/>
</dbReference>
<dbReference type="EMBL" id="MFNE01000013">
    <property type="protein sequence ID" value="OGG96428.1"/>
    <property type="molecule type" value="Genomic_DNA"/>
</dbReference>
<dbReference type="Pfam" id="PF00072">
    <property type="entry name" value="Response_reg"/>
    <property type="match status" value="2"/>
</dbReference>
<dbReference type="InterPro" id="IPR003661">
    <property type="entry name" value="HisK_dim/P_dom"/>
</dbReference>
<dbReference type="Gene3D" id="1.10.287.130">
    <property type="match status" value="1"/>
</dbReference>
<keyword evidence="8" id="KW-0418">Kinase</keyword>
<dbReference type="InterPro" id="IPR036097">
    <property type="entry name" value="HisK_dim/P_sf"/>
</dbReference>
<keyword evidence="4" id="KW-1003">Cell membrane</keyword>
<dbReference type="SMART" id="SM00448">
    <property type="entry name" value="REC"/>
    <property type="match status" value="2"/>
</dbReference>
<dbReference type="AlphaFoldDB" id="A0A1F6GEB1"/>
<comment type="catalytic activity">
    <reaction evidence="1">
        <text>ATP + protein L-histidine = ADP + protein N-phospho-L-histidine.</text>
        <dbReference type="EC" id="2.7.13.3"/>
    </reaction>
</comment>
<keyword evidence="6" id="KW-0808">Transferase</keyword>
<feature type="modified residue" description="4-aspartylphosphate" evidence="12">
    <location>
        <position position="51"/>
    </location>
</feature>
<evidence type="ECO:0000256" key="4">
    <source>
        <dbReference type="ARBA" id="ARBA00022475"/>
    </source>
</evidence>
<dbReference type="FunFam" id="3.30.565.10:FF:000023">
    <property type="entry name" value="PAS domain-containing sensor histidine kinase"/>
    <property type="match status" value="1"/>
</dbReference>
<dbReference type="InterPro" id="IPR005467">
    <property type="entry name" value="His_kinase_dom"/>
</dbReference>
<dbReference type="SUPFAM" id="SSF52172">
    <property type="entry name" value="CheY-like"/>
    <property type="match status" value="2"/>
</dbReference>
<keyword evidence="9" id="KW-0067">ATP-binding</keyword>
<comment type="caution">
    <text evidence="15">The sequence shown here is derived from an EMBL/GenBank/DDBJ whole genome shotgun (WGS) entry which is preliminary data.</text>
</comment>
<dbReference type="PANTHER" id="PTHR43047:SF72">
    <property type="entry name" value="OSMOSENSING HISTIDINE PROTEIN KINASE SLN1"/>
    <property type="match status" value="1"/>
</dbReference>
<dbReference type="Gene3D" id="3.30.565.10">
    <property type="entry name" value="Histidine kinase-like ATPase, C-terminal domain"/>
    <property type="match status" value="1"/>
</dbReference>
<dbReference type="Pfam" id="PF00512">
    <property type="entry name" value="HisKA"/>
    <property type="match status" value="1"/>
</dbReference>
<organism evidence="15 16">
    <name type="scientific">Candidatus Lambdaproteobacteria bacterium RIFOXYD2_FULL_50_16</name>
    <dbReference type="NCBI Taxonomy" id="1817772"/>
    <lineage>
        <taxon>Bacteria</taxon>
        <taxon>Pseudomonadati</taxon>
        <taxon>Pseudomonadota</taxon>
        <taxon>Candidatus Lambdaproteobacteria</taxon>
    </lineage>
</organism>
<dbReference type="PROSITE" id="PS50109">
    <property type="entry name" value="HIS_KIN"/>
    <property type="match status" value="1"/>
</dbReference>
<reference evidence="15 16" key="1">
    <citation type="journal article" date="2016" name="Nat. Commun.">
        <title>Thousands of microbial genomes shed light on interconnected biogeochemical processes in an aquifer system.</title>
        <authorList>
            <person name="Anantharaman K."/>
            <person name="Brown C.T."/>
            <person name="Hug L.A."/>
            <person name="Sharon I."/>
            <person name="Castelle C.J."/>
            <person name="Probst A.J."/>
            <person name="Thomas B.C."/>
            <person name="Singh A."/>
            <person name="Wilkins M.J."/>
            <person name="Karaoz U."/>
            <person name="Brodie E.L."/>
            <person name="Williams K.H."/>
            <person name="Hubbard S.S."/>
            <person name="Banfield J.F."/>
        </authorList>
    </citation>
    <scope>NUCLEOTIDE SEQUENCE [LARGE SCALE GENOMIC DNA]</scope>
</reference>
<evidence type="ECO:0000256" key="11">
    <source>
        <dbReference type="ARBA" id="ARBA00023136"/>
    </source>
</evidence>
<feature type="domain" description="Response regulatory" evidence="14">
    <location>
        <begin position="2"/>
        <end position="124"/>
    </location>
</feature>
<dbReference type="EC" id="2.7.13.3" evidence="3"/>
<evidence type="ECO:0000313" key="16">
    <source>
        <dbReference type="Proteomes" id="UP000178449"/>
    </source>
</evidence>
<evidence type="ECO:0000256" key="10">
    <source>
        <dbReference type="ARBA" id="ARBA00023012"/>
    </source>
</evidence>
<dbReference type="InterPro" id="IPR003594">
    <property type="entry name" value="HATPase_dom"/>
</dbReference>
<evidence type="ECO:0000259" key="14">
    <source>
        <dbReference type="PROSITE" id="PS50110"/>
    </source>
</evidence>
<feature type="modified residue" description="4-aspartylphosphate" evidence="12">
    <location>
        <position position="187"/>
    </location>
</feature>
<gene>
    <name evidence="15" type="ORF">A2527_01765</name>
</gene>
<accession>A0A1F6GEB1</accession>
<dbReference type="CDD" id="cd17546">
    <property type="entry name" value="REC_hyHK_CKI1_RcsC-like"/>
    <property type="match status" value="1"/>
</dbReference>
<protein>
    <recommendedName>
        <fullName evidence="3">histidine kinase</fullName>
        <ecNumber evidence="3">2.7.13.3</ecNumber>
    </recommendedName>
</protein>
<keyword evidence="7" id="KW-0547">Nucleotide-binding</keyword>
<dbReference type="Pfam" id="PF02518">
    <property type="entry name" value="HATPase_c"/>
    <property type="match status" value="1"/>
</dbReference>
<dbReference type="InterPro" id="IPR011006">
    <property type="entry name" value="CheY-like_superfamily"/>
</dbReference>
<dbReference type="GO" id="GO:0005524">
    <property type="term" value="F:ATP binding"/>
    <property type="evidence" value="ECO:0007669"/>
    <property type="project" value="UniProtKB-KW"/>
</dbReference>
<evidence type="ECO:0000256" key="12">
    <source>
        <dbReference type="PROSITE-ProRule" id="PRU00169"/>
    </source>
</evidence>
<keyword evidence="11" id="KW-0472">Membrane</keyword>
<dbReference type="GO" id="GO:0000155">
    <property type="term" value="F:phosphorelay sensor kinase activity"/>
    <property type="evidence" value="ECO:0007669"/>
    <property type="project" value="InterPro"/>
</dbReference>
<dbReference type="GO" id="GO:0005886">
    <property type="term" value="C:plasma membrane"/>
    <property type="evidence" value="ECO:0007669"/>
    <property type="project" value="UniProtKB-SubCell"/>
</dbReference>
<dbReference type="SUPFAM" id="SSF47384">
    <property type="entry name" value="Homodimeric domain of signal transducing histidine kinase"/>
    <property type="match status" value="1"/>
</dbReference>
<evidence type="ECO:0000256" key="5">
    <source>
        <dbReference type="ARBA" id="ARBA00022553"/>
    </source>
</evidence>
<dbReference type="Proteomes" id="UP000178449">
    <property type="component" value="Unassembled WGS sequence"/>
</dbReference>
<evidence type="ECO:0000256" key="6">
    <source>
        <dbReference type="ARBA" id="ARBA00022679"/>
    </source>
</evidence>
<dbReference type="Gene3D" id="3.40.50.2300">
    <property type="match status" value="2"/>
</dbReference>
<name>A0A1F6GEB1_9PROT</name>
<comment type="subcellular location">
    <subcellularLocation>
        <location evidence="2">Cell membrane</location>
    </subcellularLocation>
</comment>
<dbReference type="STRING" id="1817772.A2527_01765"/>
<feature type="domain" description="Response regulatory" evidence="14">
    <location>
        <begin position="136"/>
        <end position="253"/>
    </location>
</feature>
<evidence type="ECO:0000256" key="7">
    <source>
        <dbReference type="ARBA" id="ARBA00022741"/>
    </source>
</evidence>